<evidence type="ECO:0000313" key="5">
    <source>
        <dbReference type="EMBL" id="GFE52952.1"/>
    </source>
</evidence>
<sequence>MTEDHVTASSRRYHPITSDTYASVECSQSLHSIQGDYTRFKRETPVKRVFDPISELYWTYYETGTAKKTIESENGPKDLPTVVLLHGICGTAGCYFYVVNKLKEAGVRCISAQYPEYCCIDEWISGLLHFFEYLKLTKPVVFGSDLGGYLLQLFVEKYPESVLSIVLCNSYRRTDSFSSSPELRGFYGRFFSVLPHMILRNIFVDSYICPVNNRRVLKIPVIEQLAREFMSSELDQLSASDLGSRISLQMSTDYVDDLGYRGWTADKILIIETNNNNIPEDLNEDMRTAYSGAKIATMKNGGDFPYLTKPDEIVTFLMVHLKNLRMSQVADGDIEAVERIASCRLQQPTTSNNISRAASDSSYSSIIPGQQPWDYNDLSSSSLSDG</sequence>
<dbReference type="OrthoDB" id="10264550at2759"/>
<dbReference type="EMBL" id="BLIY01000003">
    <property type="protein sequence ID" value="GFE52952.1"/>
    <property type="molecule type" value="Genomic_DNA"/>
</dbReference>
<dbReference type="PANTHER" id="PTHR15913:SF0">
    <property type="entry name" value="MASPARDIN"/>
    <property type="match status" value="1"/>
</dbReference>
<feature type="domain" description="AB hydrolase-1" evidence="4">
    <location>
        <begin position="80"/>
        <end position="188"/>
    </location>
</feature>
<dbReference type="InterPro" id="IPR000073">
    <property type="entry name" value="AB_hydrolase_1"/>
</dbReference>
<dbReference type="Proteomes" id="UP001057455">
    <property type="component" value="Unassembled WGS sequence"/>
</dbReference>
<dbReference type="InterPro" id="IPR029058">
    <property type="entry name" value="AB_hydrolase_fold"/>
</dbReference>
<dbReference type="PANTHER" id="PTHR15913">
    <property type="entry name" value="ACID CLUSTER PROTEIN 33"/>
    <property type="match status" value="1"/>
</dbReference>
<comment type="caution">
    <text evidence="5">The sequence shown here is derived from an EMBL/GenBank/DDBJ whole genome shotgun (WGS) entry which is preliminary data.</text>
</comment>
<organism evidence="5 6">
    <name type="scientific">Babesia ovis</name>
    <dbReference type="NCBI Taxonomy" id="5869"/>
    <lineage>
        <taxon>Eukaryota</taxon>
        <taxon>Sar</taxon>
        <taxon>Alveolata</taxon>
        <taxon>Apicomplexa</taxon>
        <taxon>Aconoidasida</taxon>
        <taxon>Piroplasmida</taxon>
        <taxon>Babesiidae</taxon>
        <taxon>Babesia</taxon>
    </lineage>
</organism>
<evidence type="ECO:0000256" key="3">
    <source>
        <dbReference type="ARBA" id="ARBA00022490"/>
    </source>
</evidence>
<evidence type="ECO:0000313" key="6">
    <source>
        <dbReference type="Proteomes" id="UP001057455"/>
    </source>
</evidence>
<protein>
    <recommendedName>
        <fullName evidence="2">Maspardin</fullName>
    </recommendedName>
</protein>
<dbReference type="Pfam" id="PF00561">
    <property type="entry name" value="Abhydrolase_1"/>
    <property type="match status" value="1"/>
</dbReference>
<comment type="subcellular location">
    <subcellularLocation>
        <location evidence="1">Cytoplasm</location>
    </subcellularLocation>
</comment>
<dbReference type="InterPro" id="IPR026151">
    <property type="entry name" value="Maspardin"/>
</dbReference>
<accession>A0A9W5TAK8</accession>
<name>A0A9W5TAK8_BABOV</name>
<reference evidence="5" key="1">
    <citation type="submission" date="2019-12" db="EMBL/GenBank/DDBJ databases">
        <title>Genome sequence of Babesia ovis.</title>
        <authorList>
            <person name="Yamagishi J."/>
            <person name="Sevinc F."/>
            <person name="Xuan X."/>
        </authorList>
    </citation>
    <scope>NUCLEOTIDE SEQUENCE</scope>
    <source>
        <strain evidence="5">Selcuk</strain>
    </source>
</reference>
<gene>
    <name evidence="5" type="ORF">BaOVIS_003560</name>
</gene>
<keyword evidence="6" id="KW-1185">Reference proteome</keyword>
<proteinExistence type="predicted"/>
<evidence type="ECO:0000259" key="4">
    <source>
        <dbReference type="Pfam" id="PF00561"/>
    </source>
</evidence>
<dbReference type="AlphaFoldDB" id="A0A9W5TAK8"/>
<dbReference type="GO" id="GO:0005737">
    <property type="term" value="C:cytoplasm"/>
    <property type="evidence" value="ECO:0007669"/>
    <property type="project" value="UniProtKB-SubCell"/>
</dbReference>
<dbReference type="SUPFAM" id="SSF53474">
    <property type="entry name" value="alpha/beta-Hydrolases"/>
    <property type="match status" value="1"/>
</dbReference>
<keyword evidence="3" id="KW-0963">Cytoplasm</keyword>
<evidence type="ECO:0000256" key="2">
    <source>
        <dbReference type="ARBA" id="ARBA00020148"/>
    </source>
</evidence>
<dbReference type="Gene3D" id="3.40.50.1820">
    <property type="entry name" value="alpha/beta hydrolase"/>
    <property type="match status" value="1"/>
</dbReference>
<evidence type="ECO:0000256" key="1">
    <source>
        <dbReference type="ARBA" id="ARBA00004496"/>
    </source>
</evidence>